<proteinExistence type="inferred from homology"/>
<dbReference type="KEGG" id="lbc:LACBIDRAFT_311839"/>
<evidence type="ECO:0000256" key="1">
    <source>
        <dbReference type="ARBA" id="ARBA00004123"/>
    </source>
</evidence>
<evidence type="ECO:0000313" key="9">
    <source>
        <dbReference type="EMBL" id="EDR12871.1"/>
    </source>
</evidence>
<gene>
    <name evidence="8" type="primary">MED17</name>
    <name evidence="9" type="ORF">LACBIDRAFT_311839</name>
</gene>
<dbReference type="InterPro" id="IPR019313">
    <property type="entry name" value="Mediator_Med17"/>
</dbReference>
<dbReference type="PANTHER" id="PTHR13114">
    <property type="entry name" value="MEDIATOR OF RNA POLYMERASE II TRANSCRIPTION SUBUNIT 17"/>
    <property type="match status" value="1"/>
</dbReference>
<organism evidence="10">
    <name type="scientific">Laccaria bicolor (strain S238N-H82 / ATCC MYA-4686)</name>
    <name type="common">Bicoloured deceiver</name>
    <name type="synonym">Laccaria laccata var. bicolor</name>
    <dbReference type="NCBI Taxonomy" id="486041"/>
    <lineage>
        <taxon>Eukaryota</taxon>
        <taxon>Fungi</taxon>
        <taxon>Dikarya</taxon>
        <taxon>Basidiomycota</taxon>
        <taxon>Agaricomycotina</taxon>
        <taxon>Agaricomycetes</taxon>
        <taxon>Agaricomycetidae</taxon>
        <taxon>Agaricales</taxon>
        <taxon>Agaricineae</taxon>
        <taxon>Hydnangiaceae</taxon>
        <taxon>Laccaria</taxon>
    </lineage>
</organism>
<dbReference type="Proteomes" id="UP000001194">
    <property type="component" value="Unassembled WGS sequence"/>
</dbReference>
<evidence type="ECO:0000256" key="4">
    <source>
        <dbReference type="ARBA" id="ARBA00023015"/>
    </source>
</evidence>
<evidence type="ECO:0000313" key="10">
    <source>
        <dbReference type="Proteomes" id="UP000001194"/>
    </source>
</evidence>
<dbReference type="GO" id="GO:0016592">
    <property type="term" value="C:mediator complex"/>
    <property type="evidence" value="ECO:0007669"/>
    <property type="project" value="InterPro"/>
</dbReference>
<keyword evidence="4 8" id="KW-0805">Transcription regulation</keyword>
<accession>B0CYE8</accession>
<reference evidence="9 10" key="1">
    <citation type="journal article" date="2008" name="Nature">
        <title>The genome of Laccaria bicolor provides insights into mycorrhizal symbiosis.</title>
        <authorList>
            <person name="Martin F."/>
            <person name="Aerts A."/>
            <person name="Ahren D."/>
            <person name="Brun A."/>
            <person name="Danchin E.G.J."/>
            <person name="Duchaussoy F."/>
            <person name="Gibon J."/>
            <person name="Kohler A."/>
            <person name="Lindquist E."/>
            <person name="Pereda V."/>
            <person name="Salamov A."/>
            <person name="Shapiro H.J."/>
            <person name="Wuyts J."/>
            <person name="Blaudez D."/>
            <person name="Buee M."/>
            <person name="Brokstein P."/>
            <person name="Canbaeck B."/>
            <person name="Cohen D."/>
            <person name="Courty P.E."/>
            <person name="Coutinho P.M."/>
            <person name="Delaruelle C."/>
            <person name="Detter J.C."/>
            <person name="Deveau A."/>
            <person name="DiFazio S."/>
            <person name="Duplessis S."/>
            <person name="Fraissinet-Tachet L."/>
            <person name="Lucic E."/>
            <person name="Frey-Klett P."/>
            <person name="Fourrey C."/>
            <person name="Feussner I."/>
            <person name="Gay G."/>
            <person name="Grimwood J."/>
            <person name="Hoegger P.J."/>
            <person name="Jain P."/>
            <person name="Kilaru S."/>
            <person name="Labbe J."/>
            <person name="Lin Y.C."/>
            <person name="Legue V."/>
            <person name="Le Tacon F."/>
            <person name="Marmeisse R."/>
            <person name="Melayah D."/>
            <person name="Montanini B."/>
            <person name="Muratet M."/>
            <person name="Nehls U."/>
            <person name="Niculita-Hirzel H."/>
            <person name="Oudot-Le Secq M.P."/>
            <person name="Peter M."/>
            <person name="Quesneville H."/>
            <person name="Rajashekar B."/>
            <person name="Reich M."/>
            <person name="Rouhier N."/>
            <person name="Schmutz J."/>
            <person name="Yin T."/>
            <person name="Chalot M."/>
            <person name="Henrissat B."/>
            <person name="Kuees U."/>
            <person name="Lucas S."/>
            <person name="Van de Peer Y."/>
            <person name="Podila G.K."/>
            <person name="Polle A."/>
            <person name="Pukkila P.J."/>
            <person name="Richardson P.M."/>
            <person name="Rouze P."/>
            <person name="Sanders I.R."/>
            <person name="Stajich J.E."/>
            <person name="Tunlid A."/>
            <person name="Tuskan G."/>
            <person name="Grigoriev I.V."/>
        </authorList>
    </citation>
    <scope>NUCLEOTIDE SEQUENCE [LARGE SCALE GENOMIC DNA]</scope>
    <source>
        <strain evidence="10">S238N-H82 / ATCC MYA-4686</strain>
    </source>
</reference>
<dbReference type="EMBL" id="DS547094">
    <property type="protein sequence ID" value="EDR12871.1"/>
    <property type="molecule type" value="Genomic_DNA"/>
</dbReference>
<keyword evidence="10" id="KW-1185">Reference proteome</keyword>
<comment type="similarity">
    <text evidence="2 8">Belongs to the Mediator complex subunit 17 family.</text>
</comment>
<dbReference type="GeneID" id="6072184"/>
<keyword evidence="8" id="KW-0010">Activator</keyword>
<keyword evidence="6 8" id="KW-0539">Nucleus</keyword>
<dbReference type="HOGENOM" id="CLU_011785_0_0_1"/>
<dbReference type="PANTHER" id="PTHR13114:SF7">
    <property type="entry name" value="MEDIATOR OF RNA POLYMERASE II TRANSCRIPTION SUBUNIT 17"/>
    <property type="match status" value="1"/>
</dbReference>
<keyword evidence="5 8" id="KW-0804">Transcription</keyword>
<protein>
    <recommendedName>
        <fullName evidence="3 8">Mediator of RNA polymerase II transcription subunit 17</fullName>
    </recommendedName>
    <alternativeName>
        <fullName evidence="7 8">Mediator complex subunit 17</fullName>
    </alternativeName>
</protein>
<evidence type="ECO:0000256" key="2">
    <source>
        <dbReference type="ARBA" id="ARBA00005635"/>
    </source>
</evidence>
<dbReference type="GO" id="GO:0070847">
    <property type="term" value="C:core mediator complex"/>
    <property type="evidence" value="ECO:0007669"/>
    <property type="project" value="TreeGrafter"/>
</dbReference>
<name>B0CYE8_LACBS</name>
<comment type="subcellular location">
    <subcellularLocation>
        <location evidence="1 8">Nucleus</location>
    </subcellularLocation>
</comment>
<comment type="function">
    <text evidence="8">Component of the Mediator complex, a coactivator involved in the regulated transcription of nearly all RNA polymerase II-dependent genes. Mediator functions as a bridge to convey information from gene-specific regulatory proteins to the basal RNA polymerase II transcription machinery. Mediator is recruited to promoters by direct interactions with regulatory proteins and serves as a scaffold for the assembly of a functional preinitiation complex with RNA polymerase II and the general transcription factors.</text>
</comment>
<evidence type="ECO:0000256" key="6">
    <source>
        <dbReference type="ARBA" id="ARBA00023242"/>
    </source>
</evidence>
<dbReference type="STRING" id="486041.B0CYE8"/>
<dbReference type="RefSeq" id="XP_001877135.1">
    <property type="nucleotide sequence ID" value="XM_001877100.1"/>
</dbReference>
<dbReference type="GO" id="GO:0006357">
    <property type="term" value="P:regulation of transcription by RNA polymerase II"/>
    <property type="evidence" value="ECO:0007669"/>
    <property type="project" value="InterPro"/>
</dbReference>
<sequence>MLPGPSTSGVEPSWKRISLSLERPYKDDHGESLPILFDITPEGERIYEPKETSSARLKDHLHRIFVERGLDFFELTNAQVADKEPKGTANLENGPLERKEYSLQPMNTEELYAMRMEILPQLFVALGEMSHAKELLNSLLTSSSGAQSPSQTSAHLSATLVKKPPPIISVEAFNAQLTVGGKDEALRKASFLFKSEADVMERSRAMGERYWVDALRIRRANWGLIPAPLPLGSATGKGADRTSKDFLISYGLEGSSPIFKRKAIASIAHHDASNEVIYPHRQHTRLRISVLSTSQPGTPRQVRSATLMDENTLDGSLRIAQQEIVEQEIFTLLSREAGNLPTASARVSERLIAIDVAQSAELRFELVETAIGSQDIADTTCDLIYHGLHILLLRRHAYAKLERVGATGVIRNLNSPSSPPPILQPIIDFLQYTAFCERLENEISKSVRALTAMGVSAVFVFRPVGETGPELLELLCERGREPTSGEALIRINSRHTVRLTFTAPSSLTAHLSQTTIILSSIPQLSQMLMDEIERSLLQCICDLGREKYGGTWFIDMNRCVARWEGCILSVTRIAFFHRLTQGLQKLPHLARR</sequence>
<dbReference type="OrthoDB" id="10251234at2759"/>
<dbReference type="AlphaFoldDB" id="B0CYE8"/>
<dbReference type="InParanoid" id="B0CYE8"/>
<evidence type="ECO:0000256" key="8">
    <source>
        <dbReference type="RuleBase" id="RU364140"/>
    </source>
</evidence>
<evidence type="ECO:0000256" key="7">
    <source>
        <dbReference type="ARBA" id="ARBA00032014"/>
    </source>
</evidence>
<evidence type="ECO:0000256" key="3">
    <source>
        <dbReference type="ARBA" id="ARBA00019610"/>
    </source>
</evidence>
<dbReference type="Pfam" id="PF10156">
    <property type="entry name" value="Med17"/>
    <property type="match status" value="1"/>
</dbReference>
<dbReference type="GO" id="GO:0003712">
    <property type="term" value="F:transcription coregulator activity"/>
    <property type="evidence" value="ECO:0007669"/>
    <property type="project" value="InterPro"/>
</dbReference>
<comment type="subunit">
    <text evidence="8">Component of the Mediator complex.</text>
</comment>
<evidence type="ECO:0000256" key="5">
    <source>
        <dbReference type="ARBA" id="ARBA00023163"/>
    </source>
</evidence>